<dbReference type="GeneID" id="59381626"/>
<dbReference type="GO" id="GO:0005737">
    <property type="term" value="C:cytoplasm"/>
    <property type="evidence" value="ECO:0007669"/>
    <property type="project" value="TreeGrafter"/>
</dbReference>
<evidence type="ECO:0000256" key="2">
    <source>
        <dbReference type="ARBA" id="ARBA00022840"/>
    </source>
</evidence>
<dbReference type="AlphaFoldDB" id="A0A8H7DN51"/>
<dbReference type="EMBL" id="JACETU010000009">
    <property type="protein sequence ID" value="KAF7421286.1"/>
    <property type="molecule type" value="Genomic_DNA"/>
</dbReference>
<dbReference type="InterPro" id="IPR011009">
    <property type="entry name" value="Kinase-like_dom_sf"/>
</dbReference>
<dbReference type="PANTHER" id="PTHR24346:SF30">
    <property type="entry name" value="MATERNAL EMBRYONIC LEUCINE ZIPPER KINASE"/>
    <property type="match status" value="1"/>
</dbReference>
<dbReference type="GO" id="GO:0004674">
    <property type="term" value="F:protein serine/threonine kinase activity"/>
    <property type="evidence" value="ECO:0007669"/>
    <property type="project" value="TreeGrafter"/>
</dbReference>
<dbReference type="Gene3D" id="1.10.510.10">
    <property type="entry name" value="Transferase(Phosphotransferase) domain 1"/>
    <property type="match status" value="1"/>
</dbReference>
<organism evidence="4 5">
    <name type="scientific">Pleurotus ostreatus</name>
    <name type="common">Oyster mushroom</name>
    <name type="synonym">White-rot fungus</name>
    <dbReference type="NCBI Taxonomy" id="5322"/>
    <lineage>
        <taxon>Eukaryota</taxon>
        <taxon>Fungi</taxon>
        <taxon>Dikarya</taxon>
        <taxon>Basidiomycota</taxon>
        <taxon>Agaricomycotina</taxon>
        <taxon>Agaricomycetes</taxon>
        <taxon>Agaricomycetidae</taxon>
        <taxon>Agaricales</taxon>
        <taxon>Pleurotineae</taxon>
        <taxon>Pleurotaceae</taxon>
        <taxon>Pleurotus</taxon>
    </lineage>
</organism>
<evidence type="ECO:0000256" key="1">
    <source>
        <dbReference type="ARBA" id="ARBA00022741"/>
    </source>
</evidence>
<gene>
    <name evidence="4" type="ORF">PC9H_011808</name>
</gene>
<evidence type="ECO:0000259" key="3">
    <source>
        <dbReference type="PROSITE" id="PS50011"/>
    </source>
</evidence>
<dbReference type="Proteomes" id="UP000623687">
    <property type="component" value="Unassembled WGS sequence"/>
</dbReference>
<dbReference type="PANTHER" id="PTHR24346">
    <property type="entry name" value="MAP/MICROTUBULE AFFINITY-REGULATING KINASE"/>
    <property type="match status" value="1"/>
</dbReference>
<dbReference type="GO" id="GO:0035556">
    <property type="term" value="P:intracellular signal transduction"/>
    <property type="evidence" value="ECO:0007669"/>
    <property type="project" value="TreeGrafter"/>
</dbReference>
<keyword evidence="5" id="KW-1185">Reference proteome</keyword>
<dbReference type="OrthoDB" id="5987198at2759"/>
<dbReference type="GO" id="GO:0005524">
    <property type="term" value="F:ATP binding"/>
    <property type="evidence" value="ECO:0007669"/>
    <property type="project" value="UniProtKB-KW"/>
</dbReference>
<dbReference type="RefSeq" id="XP_036627144.1">
    <property type="nucleotide sequence ID" value="XM_036781289.1"/>
</dbReference>
<sequence>MDASNIRPTESPPRKDLRGRLSEDEVFWRDHYVWLLECGYRLQPRYHPDWKPSWEGTDKLWMTCVDGSGPQHYSTMAAERVSDGELLTFKTLSKSIFPHEIEIGQYFSTAPLSKDPRNHCVPIYDALQVPDNDDIWLLAMPRLRAHDDPRFDTVGEGVEFFRQIFEGLQFMHQHHVAHRDATYMNIMMDARLLYPEGYHPFLPWRNPNMSGSAKHLTRTQRPVTYFLVDFGLSRKYSPEERPPLEPIIAGGDRSVPEFATTKACDPFPTDVYTLGNLVKMYFLDGDEFTSSRSGFEFMRPLVTDMTQADPSKRPTMDEVVERFETIRKGLSSWKLRSRVVKSKDSYFMGFFRGIRHWRRRIVFIVKRVPPLPTPN</sequence>
<protein>
    <recommendedName>
        <fullName evidence="3">Protein kinase domain-containing protein</fullName>
    </recommendedName>
</protein>
<dbReference type="SMART" id="SM00220">
    <property type="entry name" value="S_TKc"/>
    <property type="match status" value="1"/>
</dbReference>
<accession>A0A8H7DN51</accession>
<keyword evidence="2" id="KW-0067">ATP-binding</keyword>
<proteinExistence type="predicted"/>
<keyword evidence="1" id="KW-0547">Nucleotide-binding</keyword>
<feature type="domain" description="Protein kinase" evidence="3">
    <location>
        <begin position="60"/>
        <end position="326"/>
    </location>
</feature>
<evidence type="ECO:0000313" key="4">
    <source>
        <dbReference type="EMBL" id="KAF7421286.1"/>
    </source>
</evidence>
<dbReference type="VEuPathDB" id="FungiDB:PC9H_011808"/>
<dbReference type="SUPFAM" id="SSF56112">
    <property type="entry name" value="Protein kinase-like (PK-like)"/>
    <property type="match status" value="1"/>
</dbReference>
<dbReference type="InterPro" id="IPR000719">
    <property type="entry name" value="Prot_kinase_dom"/>
</dbReference>
<comment type="caution">
    <text evidence="4">The sequence shown here is derived from an EMBL/GenBank/DDBJ whole genome shotgun (WGS) entry which is preliminary data.</text>
</comment>
<evidence type="ECO:0000313" key="5">
    <source>
        <dbReference type="Proteomes" id="UP000623687"/>
    </source>
</evidence>
<name>A0A8H7DN51_PLEOS</name>
<reference evidence="4" key="1">
    <citation type="submission" date="2019-07" db="EMBL/GenBank/DDBJ databases">
        <authorList>
            <person name="Palmer J.M."/>
        </authorList>
    </citation>
    <scope>NUCLEOTIDE SEQUENCE</scope>
    <source>
        <strain evidence="4">PC9</strain>
    </source>
</reference>
<dbReference type="PROSITE" id="PS50011">
    <property type="entry name" value="PROTEIN_KINASE_DOM"/>
    <property type="match status" value="1"/>
</dbReference>